<reference evidence="1 2" key="1">
    <citation type="submission" date="2018-03" db="EMBL/GenBank/DDBJ databases">
        <title>The draft genome of Mesorhizobium soli JCM 19897.</title>
        <authorList>
            <person name="Li L."/>
            <person name="Liu L."/>
            <person name="Liang L."/>
            <person name="Wang T."/>
            <person name="Zhang X."/>
        </authorList>
    </citation>
    <scope>NUCLEOTIDE SEQUENCE [LARGE SCALE GENOMIC DNA]</scope>
    <source>
        <strain evidence="1 2">JCM 19897</strain>
    </source>
</reference>
<evidence type="ECO:0008006" key="3">
    <source>
        <dbReference type="Google" id="ProtNLM"/>
    </source>
</evidence>
<dbReference type="EMBL" id="PXYL01000005">
    <property type="protein sequence ID" value="PSJ60799.1"/>
    <property type="molecule type" value="Genomic_DNA"/>
</dbReference>
<keyword evidence="2" id="KW-1185">Reference proteome</keyword>
<proteinExistence type="predicted"/>
<evidence type="ECO:0000313" key="1">
    <source>
        <dbReference type="EMBL" id="PSJ60799.1"/>
    </source>
</evidence>
<name>A0A2P7SE73_9HYPH</name>
<organism evidence="1 2">
    <name type="scientific">Pseudaminobacter soli</name>
    <name type="common">ex Li et al. 2025</name>
    <dbReference type="NCBI Taxonomy" id="1295366"/>
    <lineage>
        <taxon>Bacteria</taxon>
        <taxon>Pseudomonadati</taxon>
        <taxon>Pseudomonadota</taxon>
        <taxon>Alphaproteobacteria</taxon>
        <taxon>Hyphomicrobiales</taxon>
        <taxon>Phyllobacteriaceae</taxon>
        <taxon>Pseudaminobacter</taxon>
    </lineage>
</organism>
<dbReference type="RefSeq" id="WP_106724264.1">
    <property type="nucleotide sequence ID" value="NZ_PXYL01000005.1"/>
</dbReference>
<dbReference type="Proteomes" id="UP000240653">
    <property type="component" value="Unassembled WGS sequence"/>
</dbReference>
<sequence>MTDRPILFSSPMVRALLDGRKTQTRRVIGTFHDFDPLQDLIRFFDANDKFIGNNDGPPAEECRKYEEPSVRFAVGDRLWVREVFSYESLDVDRNGFMPPWYWADGNPSSGDFTKPKPSIHMPRWASRLTLTVTDVRVQRLQEISEADARAEGCPVSWDGKPYDPPHPEVDSWQGYGRASFCLLWNKLNAPRGFGWYANPWVVAVSFTVEHRNIDALEVAA</sequence>
<protein>
    <recommendedName>
        <fullName evidence="3">Morphogenetic protein</fullName>
    </recommendedName>
</protein>
<gene>
    <name evidence="1" type="ORF">C7I85_12210</name>
</gene>
<evidence type="ECO:0000313" key="2">
    <source>
        <dbReference type="Proteomes" id="UP000240653"/>
    </source>
</evidence>
<comment type="caution">
    <text evidence="1">The sequence shown here is derived from an EMBL/GenBank/DDBJ whole genome shotgun (WGS) entry which is preliminary data.</text>
</comment>
<dbReference type="OrthoDB" id="72471at2"/>
<dbReference type="AlphaFoldDB" id="A0A2P7SE73"/>
<accession>A0A2P7SE73</accession>